<dbReference type="InterPro" id="IPR000847">
    <property type="entry name" value="LysR_HTH_N"/>
</dbReference>
<dbReference type="Gene3D" id="1.10.10.10">
    <property type="entry name" value="Winged helix-like DNA-binding domain superfamily/Winged helix DNA-binding domain"/>
    <property type="match status" value="1"/>
</dbReference>
<evidence type="ECO:0000256" key="3">
    <source>
        <dbReference type="ARBA" id="ARBA00023125"/>
    </source>
</evidence>
<dbReference type="GO" id="GO:0003677">
    <property type="term" value="F:DNA binding"/>
    <property type="evidence" value="ECO:0007669"/>
    <property type="project" value="UniProtKB-KW"/>
</dbReference>
<dbReference type="InterPro" id="IPR005119">
    <property type="entry name" value="LysR_subst-bd"/>
</dbReference>
<gene>
    <name evidence="6" type="ORF">A0131_10940</name>
</gene>
<organism evidence="6 7">
    <name type="scientific">Staphylococcus kloosii</name>
    <dbReference type="NCBI Taxonomy" id="29384"/>
    <lineage>
        <taxon>Bacteria</taxon>
        <taxon>Bacillati</taxon>
        <taxon>Bacillota</taxon>
        <taxon>Bacilli</taxon>
        <taxon>Bacillales</taxon>
        <taxon>Staphylococcaceae</taxon>
        <taxon>Staphylococcus</taxon>
    </lineage>
</organism>
<feature type="domain" description="HTH lysR-type" evidence="5">
    <location>
        <begin position="1"/>
        <end position="58"/>
    </location>
</feature>
<dbReference type="Pfam" id="PF00126">
    <property type="entry name" value="HTH_1"/>
    <property type="match status" value="1"/>
</dbReference>
<keyword evidence="4" id="KW-0804">Transcription</keyword>
<proteinExistence type="inferred from homology"/>
<comment type="similarity">
    <text evidence="1">Belongs to the LysR transcriptional regulatory family.</text>
</comment>
<accession>A0A151A757</accession>
<dbReference type="PRINTS" id="PR00039">
    <property type="entry name" value="HTHLYSR"/>
</dbReference>
<dbReference type="GO" id="GO:0005829">
    <property type="term" value="C:cytosol"/>
    <property type="evidence" value="ECO:0007669"/>
    <property type="project" value="TreeGrafter"/>
</dbReference>
<name>A0A151A757_9STAP</name>
<dbReference type="Gene3D" id="3.40.190.290">
    <property type="match status" value="1"/>
</dbReference>
<evidence type="ECO:0000256" key="2">
    <source>
        <dbReference type="ARBA" id="ARBA00023015"/>
    </source>
</evidence>
<reference evidence="6 7" key="1">
    <citation type="submission" date="2016-02" db="EMBL/GenBank/DDBJ databases">
        <title>Draft genome sequence of hydrocarbon degrading Staphylococcus saprophyticus Strain CNV2, isolated from crude-oil contaminated soil from Noonmati Oil Refinery, Guwahati, Assam, India.</title>
        <authorList>
            <person name="Mukherjee A."/>
            <person name="Chettri B."/>
            <person name="Langpoklakpam J."/>
            <person name="Singh A.K."/>
            <person name="Chattopadhyay D.J."/>
        </authorList>
    </citation>
    <scope>NUCLEOTIDE SEQUENCE [LARGE SCALE GENOMIC DNA]</scope>
    <source>
        <strain evidence="6 7">CNV2</strain>
    </source>
</reference>
<dbReference type="SUPFAM" id="SSF53850">
    <property type="entry name" value="Periplasmic binding protein-like II"/>
    <property type="match status" value="1"/>
</dbReference>
<evidence type="ECO:0000256" key="4">
    <source>
        <dbReference type="ARBA" id="ARBA00023163"/>
    </source>
</evidence>
<dbReference type="CDD" id="cd05466">
    <property type="entry name" value="PBP2_LTTR_substrate"/>
    <property type="match status" value="1"/>
</dbReference>
<dbReference type="InterPro" id="IPR036390">
    <property type="entry name" value="WH_DNA-bd_sf"/>
</dbReference>
<evidence type="ECO:0000259" key="5">
    <source>
        <dbReference type="PROSITE" id="PS50931"/>
    </source>
</evidence>
<protein>
    <submittedName>
        <fullName evidence="6">Transcriptional regulator</fullName>
    </submittedName>
</protein>
<evidence type="ECO:0000313" key="6">
    <source>
        <dbReference type="EMBL" id="KYH15279.1"/>
    </source>
</evidence>
<dbReference type="Proteomes" id="UP000075418">
    <property type="component" value="Unassembled WGS sequence"/>
</dbReference>
<dbReference type="Pfam" id="PF03466">
    <property type="entry name" value="LysR_substrate"/>
    <property type="match status" value="1"/>
</dbReference>
<evidence type="ECO:0000256" key="1">
    <source>
        <dbReference type="ARBA" id="ARBA00009437"/>
    </source>
</evidence>
<dbReference type="EMBL" id="LUGM01000002">
    <property type="protein sequence ID" value="KYH15279.1"/>
    <property type="molecule type" value="Genomic_DNA"/>
</dbReference>
<dbReference type="PANTHER" id="PTHR30419:SF28">
    <property type="entry name" value="HTH-TYPE TRANSCRIPTIONAL REGULATOR BSDA"/>
    <property type="match status" value="1"/>
</dbReference>
<dbReference type="InterPro" id="IPR050950">
    <property type="entry name" value="HTH-type_LysR_regulators"/>
</dbReference>
<dbReference type="InterPro" id="IPR036388">
    <property type="entry name" value="WH-like_DNA-bd_sf"/>
</dbReference>
<keyword evidence="3" id="KW-0238">DNA-binding</keyword>
<dbReference type="GO" id="GO:0003700">
    <property type="term" value="F:DNA-binding transcription factor activity"/>
    <property type="evidence" value="ECO:0007669"/>
    <property type="project" value="InterPro"/>
</dbReference>
<keyword evidence="2" id="KW-0805">Transcription regulation</keyword>
<dbReference type="SUPFAM" id="SSF46785">
    <property type="entry name" value="Winged helix' DNA-binding domain"/>
    <property type="match status" value="1"/>
</dbReference>
<dbReference type="PANTHER" id="PTHR30419">
    <property type="entry name" value="HTH-TYPE TRANSCRIPTIONAL REGULATOR YBHD"/>
    <property type="match status" value="1"/>
</dbReference>
<sequence length="296" mass="33559">MNFEQLSYVKKIYETESIIYAAEAMHISQSAMSQSIANLETELGYKLFNRSRKGTLPTQDGKHLIPYIIEILEAQHHLLDEVDAMKAHINGSLTIATIPTLFNKVVPKALSKFNKDYPHINVKIFESDKDEIARLVQQNEVDIGLIGIRDNESIDDGLQLHSLNRSSGFKLIVPKKSKLALKEEVNLEEIQQYPFVLYDRSFYQNNLKAFENENGPLKIVFRTNNPSVLIRTVSEGLGISIVSNLIIEDDPFIMNGSIETVPIGKPFDYYIYFTAITKGPDNNNAAINKFISYLRS</sequence>
<comment type="caution">
    <text evidence="6">The sequence shown here is derived from an EMBL/GenBank/DDBJ whole genome shotgun (WGS) entry which is preliminary data.</text>
</comment>
<evidence type="ECO:0000313" key="7">
    <source>
        <dbReference type="Proteomes" id="UP000075418"/>
    </source>
</evidence>
<dbReference type="AlphaFoldDB" id="A0A151A757"/>
<dbReference type="PROSITE" id="PS50931">
    <property type="entry name" value="HTH_LYSR"/>
    <property type="match status" value="1"/>
</dbReference>
<dbReference type="RefSeq" id="WP_061855421.1">
    <property type="nucleotide sequence ID" value="NZ_LUGM01000002.1"/>
</dbReference>